<dbReference type="InterPro" id="IPR025161">
    <property type="entry name" value="IS402-like_dom"/>
</dbReference>
<comment type="caution">
    <text evidence="3">The sequence shown here is derived from an EMBL/GenBank/DDBJ whole genome shotgun (WGS) entry which is preliminary data.</text>
</comment>
<keyword evidence="4" id="KW-1185">Reference proteome</keyword>
<name>A0A5B0GM58_9BURK</name>
<protein>
    <submittedName>
        <fullName evidence="3">IS5 family transposase</fullName>
    </submittedName>
</protein>
<evidence type="ECO:0000259" key="2">
    <source>
        <dbReference type="Pfam" id="PF13340"/>
    </source>
</evidence>
<dbReference type="Pfam" id="PF01609">
    <property type="entry name" value="DDE_Tnp_1"/>
    <property type="match status" value="1"/>
</dbReference>
<dbReference type="NCBIfam" id="NF033580">
    <property type="entry name" value="transpos_IS5_3"/>
    <property type="match status" value="1"/>
</dbReference>
<gene>
    <name evidence="3" type="ORF">FVF58_34615</name>
</gene>
<dbReference type="GO" id="GO:0004803">
    <property type="term" value="F:transposase activity"/>
    <property type="evidence" value="ECO:0007669"/>
    <property type="project" value="InterPro"/>
</dbReference>
<evidence type="ECO:0000259" key="1">
    <source>
        <dbReference type="Pfam" id="PF01609"/>
    </source>
</evidence>
<proteinExistence type="predicted"/>
<feature type="domain" description="Insertion element IS402-like" evidence="2">
    <location>
        <begin position="7"/>
        <end position="85"/>
    </location>
</feature>
<dbReference type="Pfam" id="PF13340">
    <property type="entry name" value="DUF4096"/>
    <property type="match status" value="1"/>
</dbReference>
<reference evidence="3 4" key="1">
    <citation type="submission" date="2019-08" db="EMBL/GenBank/DDBJ databases">
        <title>Paraburkholderia sp. DCY113.</title>
        <authorList>
            <person name="Kang J."/>
        </authorList>
    </citation>
    <scope>NUCLEOTIDE SEQUENCE [LARGE SCALE GENOMIC DNA]</scope>
    <source>
        <strain evidence="3 4">DCY113</strain>
    </source>
</reference>
<organism evidence="3 4">
    <name type="scientific">Paraburkholderia panacisoli</name>
    <dbReference type="NCBI Taxonomy" id="2603818"/>
    <lineage>
        <taxon>Bacteria</taxon>
        <taxon>Pseudomonadati</taxon>
        <taxon>Pseudomonadota</taxon>
        <taxon>Betaproteobacteria</taxon>
        <taxon>Burkholderiales</taxon>
        <taxon>Burkholderiaceae</taxon>
        <taxon>Paraburkholderia</taxon>
    </lineage>
</organism>
<dbReference type="EMBL" id="VTUZ01000032">
    <property type="protein sequence ID" value="KAA1003821.1"/>
    <property type="molecule type" value="Genomic_DNA"/>
</dbReference>
<dbReference type="InterPro" id="IPR002559">
    <property type="entry name" value="Transposase_11"/>
</dbReference>
<dbReference type="PANTHER" id="PTHR30007:SF1">
    <property type="entry name" value="BLR1914 PROTEIN"/>
    <property type="match status" value="1"/>
</dbReference>
<accession>A0A5B0GM58</accession>
<dbReference type="Proteomes" id="UP000325273">
    <property type="component" value="Unassembled WGS sequence"/>
</dbReference>
<sequence>MPAPIIDDELWALIEPLLPRPKPRRKRYPGRLPVSDRAALNGILLVLKTGMRWNHLPTRLGFGSGATCWRRLHDWQQAGVWGRLHGLLLDRLRESGQLDFSYAAVDSSSVRAVGAGPKTGPNPTDRARPGSKHHVLVDANGVPVGVILTGANRNDVTQLLPLVDAIPPIRGTRGRPLRKPKVIYADRGYDSDSHRRRLRERGIRPVIARRRTEHGSGLGKFRWVVERTHSWLHGFRRLRIRFERRSDIHEAFLKLACSLVCWNIFTRTQRPF</sequence>
<feature type="domain" description="Transposase IS4-like" evidence="1">
    <location>
        <begin position="104"/>
        <end position="260"/>
    </location>
</feature>
<evidence type="ECO:0000313" key="3">
    <source>
        <dbReference type="EMBL" id="KAA1003821.1"/>
    </source>
</evidence>
<evidence type="ECO:0000313" key="4">
    <source>
        <dbReference type="Proteomes" id="UP000325273"/>
    </source>
</evidence>
<dbReference type="PANTHER" id="PTHR30007">
    <property type="entry name" value="PHP DOMAIN PROTEIN"/>
    <property type="match status" value="1"/>
</dbReference>
<dbReference type="AlphaFoldDB" id="A0A5B0GM58"/>
<dbReference type="GO" id="GO:0006313">
    <property type="term" value="P:DNA transposition"/>
    <property type="evidence" value="ECO:0007669"/>
    <property type="project" value="InterPro"/>
</dbReference>
<dbReference type="GO" id="GO:0003677">
    <property type="term" value="F:DNA binding"/>
    <property type="evidence" value="ECO:0007669"/>
    <property type="project" value="InterPro"/>
</dbReference>